<dbReference type="EMBL" id="QZBT01000008">
    <property type="protein sequence ID" value="THZ88318.1"/>
    <property type="molecule type" value="Genomic_DNA"/>
</dbReference>
<dbReference type="EMBL" id="QZAV01000020">
    <property type="protein sequence ID" value="THX42551.1"/>
    <property type="molecule type" value="Genomic_DNA"/>
</dbReference>
<dbReference type="Proteomes" id="UP000308953">
    <property type="component" value="Unassembled WGS sequence"/>
</dbReference>
<evidence type="ECO:0000256" key="6">
    <source>
        <dbReference type="SAM" id="Phobius"/>
    </source>
</evidence>
<dbReference type="InterPro" id="IPR037185">
    <property type="entry name" value="EmrE-like"/>
</dbReference>
<evidence type="ECO:0000259" key="7">
    <source>
        <dbReference type="Pfam" id="PF00892"/>
    </source>
</evidence>
<feature type="transmembrane region" description="Helical" evidence="6">
    <location>
        <begin position="150"/>
        <end position="168"/>
    </location>
</feature>
<feature type="transmembrane region" description="Helical" evidence="6">
    <location>
        <begin position="210"/>
        <end position="229"/>
    </location>
</feature>
<feature type="transmembrane region" description="Helical" evidence="6">
    <location>
        <begin position="363"/>
        <end position="379"/>
    </location>
</feature>
<feature type="region of interest" description="Disordered" evidence="5">
    <location>
        <begin position="16"/>
        <end position="63"/>
    </location>
</feature>
<feature type="transmembrane region" description="Helical" evidence="6">
    <location>
        <begin position="298"/>
        <end position="321"/>
    </location>
</feature>
<protein>
    <recommendedName>
        <fullName evidence="7">EamA domain-containing protein</fullName>
    </recommendedName>
</protein>
<keyword evidence="4 6" id="KW-0472">Membrane</keyword>
<dbReference type="Pfam" id="PF00892">
    <property type="entry name" value="EamA"/>
    <property type="match status" value="1"/>
</dbReference>
<evidence type="ECO:0000313" key="8">
    <source>
        <dbReference type="EMBL" id="THV69599.1"/>
    </source>
</evidence>
<dbReference type="Proteomes" id="UP000304928">
    <property type="component" value="Unassembled WGS sequence"/>
</dbReference>
<evidence type="ECO:0000256" key="3">
    <source>
        <dbReference type="ARBA" id="ARBA00022989"/>
    </source>
</evidence>
<dbReference type="EMBL" id="QZAF01000244">
    <property type="protein sequence ID" value="THV69599.1"/>
    <property type="molecule type" value="Genomic_DNA"/>
</dbReference>
<sequence>MSRPVSPLHDLLAKAPKASEDFQIAMDETSPYQTYDGTKQNESQFLEPPQHRAPHRPLSPDTLSNLSAEEFDQLGPRNDEPSVWLDGGHQALKPSWTAKWQAKLRASWTRNAGLFYMLLAQVFGVMMNVTTRLLEIEGNKGKGLHPFQILFARMSITVVLSSLYMWYTKTPHFPLGNREVRWLLVARGLGGFWGVFGMYYSLIYLPLADATVITFLAPSLTCWVCSFLLKEPFTKIDKIGSLISLVGVVFIARPTSLFFSSADAPPASGNTDVVSGANSTVTIPDASNYDNVTPAERLAAVGIALVGVGGSVIAYTTIRWIGKRAHPLISVNYFATWCTIVSIVAQLTLPGIGFLLPADAKEWGYLLFLGTCGFIMVSTKPHRVQIVVTIALLHRCVW</sequence>
<feature type="compositionally biased region" description="Polar residues" evidence="5">
    <location>
        <begin position="30"/>
        <end position="44"/>
    </location>
</feature>
<dbReference type="PANTHER" id="PTHR22911:SF6">
    <property type="entry name" value="SOLUTE CARRIER FAMILY 35 MEMBER G1"/>
    <property type="match status" value="1"/>
</dbReference>
<feature type="transmembrane region" description="Helical" evidence="6">
    <location>
        <begin position="180"/>
        <end position="204"/>
    </location>
</feature>
<name>A0A4S8SGL7_AURPU</name>
<dbReference type="Proteomes" id="UP000304951">
    <property type="component" value="Unassembled WGS sequence"/>
</dbReference>
<comment type="subcellular location">
    <subcellularLocation>
        <location evidence="1">Membrane</location>
        <topology evidence="1">Multi-pass membrane protein</topology>
    </subcellularLocation>
</comment>
<evidence type="ECO:0000313" key="9">
    <source>
        <dbReference type="EMBL" id="THW96871.1"/>
    </source>
</evidence>
<keyword evidence="2 6" id="KW-0812">Transmembrane</keyword>
<dbReference type="AlphaFoldDB" id="A0A4S8SGL7"/>
<dbReference type="PANTHER" id="PTHR22911">
    <property type="entry name" value="ACYL-MALONYL CONDENSING ENZYME-RELATED"/>
    <property type="match status" value="1"/>
</dbReference>
<proteinExistence type="predicted"/>
<feature type="transmembrane region" description="Helical" evidence="6">
    <location>
        <begin position="241"/>
        <end position="259"/>
    </location>
</feature>
<evidence type="ECO:0000313" key="10">
    <source>
        <dbReference type="EMBL" id="THX42551.1"/>
    </source>
</evidence>
<feature type="transmembrane region" description="Helical" evidence="6">
    <location>
        <begin position="333"/>
        <end position="357"/>
    </location>
</feature>
<evidence type="ECO:0000313" key="11">
    <source>
        <dbReference type="EMBL" id="THZ88318.1"/>
    </source>
</evidence>
<evidence type="ECO:0000313" key="14">
    <source>
        <dbReference type="Proteomes" id="UP000308953"/>
    </source>
</evidence>
<evidence type="ECO:0000256" key="5">
    <source>
        <dbReference type="SAM" id="MobiDB-lite"/>
    </source>
</evidence>
<evidence type="ECO:0000313" key="13">
    <source>
        <dbReference type="Proteomes" id="UP000304951"/>
    </source>
</evidence>
<accession>A0A4S8SGL7</accession>
<dbReference type="InterPro" id="IPR000620">
    <property type="entry name" value="EamA_dom"/>
</dbReference>
<comment type="caution">
    <text evidence="8">The sequence shown here is derived from an EMBL/GenBank/DDBJ whole genome shotgun (WGS) entry which is preliminary data.</text>
</comment>
<dbReference type="GO" id="GO:0016020">
    <property type="term" value="C:membrane"/>
    <property type="evidence" value="ECO:0007669"/>
    <property type="project" value="UniProtKB-SubCell"/>
</dbReference>
<feature type="domain" description="EamA" evidence="7">
    <location>
        <begin position="113"/>
        <end position="252"/>
    </location>
</feature>
<organism evidence="8 13">
    <name type="scientific">Aureobasidium pullulans</name>
    <name type="common">Black yeast</name>
    <name type="synonym">Pullularia pullulans</name>
    <dbReference type="NCBI Taxonomy" id="5580"/>
    <lineage>
        <taxon>Eukaryota</taxon>
        <taxon>Fungi</taxon>
        <taxon>Dikarya</taxon>
        <taxon>Ascomycota</taxon>
        <taxon>Pezizomycotina</taxon>
        <taxon>Dothideomycetes</taxon>
        <taxon>Dothideomycetidae</taxon>
        <taxon>Dothideales</taxon>
        <taxon>Saccotheciaceae</taxon>
        <taxon>Aureobasidium</taxon>
    </lineage>
</organism>
<evidence type="ECO:0000313" key="15">
    <source>
        <dbReference type="Proteomes" id="UP000310039"/>
    </source>
</evidence>
<evidence type="ECO:0000313" key="12">
    <source>
        <dbReference type="Proteomes" id="UP000304928"/>
    </source>
</evidence>
<reference evidence="12 13" key="1">
    <citation type="submission" date="2018-10" db="EMBL/GenBank/DDBJ databases">
        <title>Fifty Aureobasidium pullulans genomes reveal a recombining polyextremotolerant generalist.</title>
        <authorList>
            <person name="Gostincar C."/>
            <person name="Turk M."/>
            <person name="Zajc J."/>
            <person name="Gunde-Cimerman N."/>
        </authorList>
    </citation>
    <scope>NUCLEOTIDE SEQUENCE [LARGE SCALE GENOMIC DNA]</scope>
    <source>
        <strain evidence="9 12">EXF-10507</strain>
        <strain evidence="8 13">EXF-11900</strain>
        <strain evidence="11 15">EXF-3403</strain>
        <strain evidence="10 14">EXF-9785</strain>
    </source>
</reference>
<evidence type="ECO:0000256" key="2">
    <source>
        <dbReference type="ARBA" id="ARBA00022692"/>
    </source>
</evidence>
<gene>
    <name evidence="11" type="ORF">D6C84_01049</name>
    <name evidence="10" type="ORF">D6D10_01889</name>
    <name evidence="9" type="ORF">D6D15_00695</name>
    <name evidence="8" type="ORF">D6D28_05782</name>
</gene>
<dbReference type="Proteomes" id="UP000310039">
    <property type="component" value="Unassembled WGS sequence"/>
</dbReference>
<keyword evidence="3 6" id="KW-1133">Transmembrane helix</keyword>
<feature type="transmembrane region" description="Helical" evidence="6">
    <location>
        <begin position="113"/>
        <end position="130"/>
    </location>
</feature>
<evidence type="ECO:0000256" key="1">
    <source>
        <dbReference type="ARBA" id="ARBA00004141"/>
    </source>
</evidence>
<dbReference type="SUPFAM" id="SSF103481">
    <property type="entry name" value="Multidrug resistance efflux transporter EmrE"/>
    <property type="match status" value="1"/>
</dbReference>
<dbReference type="EMBL" id="QZAR01000006">
    <property type="protein sequence ID" value="THW96871.1"/>
    <property type="molecule type" value="Genomic_DNA"/>
</dbReference>
<evidence type="ECO:0000256" key="4">
    <source>
        <dbReference type="ARBA" id="ARBA00023136"/>
    </source>
</evidence>